<keyword evidence="2" id="KW-1185">Reference proteome</keyword>
<evidence type="ECO:0000313" key="1">
    <source>
        <dbReference type="EMBL" id="GAA3782291.1"/>
    </source>
</evidence>
<dbReference type="Proteomes" id="UP001501456">
    <property type="component" value="Unassembled WGS sequence"/>
</dbReference>
<sequence length="170" mass="19821">MSKPWEHLPIYKKADEIRTLVDSVVEITIESIMNYSTEEEGKMIDDSINYLVDNSILIPAKIAEASHDDALYDQQMESATLIRKAAKELLADARTLQDFGFKETEYLDVLRTEIETFRVLFLEWIDTFDPWNYVSDNWGLFNPPNIDFDDDDLDDDDLPFDFDDSDDDLF</sequence>
<reference evidence="2" key="1">
    <citation type="journal article" date="2019" name="Int. J. Syst. Evol. Microbiol.">
        <title>The Global Catalogue of Microorganisms (GCM) 10K type strain sequencing project: providing services to taxonomists for standard genome sequencing and annotation.</title>
        <authorList>
            <consortium name="The Broad Institute Genomics Platform"/>
            <consortium name="The Broad Institute Genome Sequencing Center for Infectious Disease"/>
            <person name="Wu L."/>
            <person name="Ma J."/>
        </authorList>
    </citation>
    <scope>NUCLEOTIDE SEQUENCE [LARGE SCALE GENOMIC DNA]</scope>
    <source>
        <strain evidence="2">JCM 17525</strain>
    </source>
</reference>
<organism evidence="1 2">
    <name type="scientific">Corallibacter vietnamensis</name>
    <dbReference type="NCBI Taxonomy" id="904130"/>
    <lineage>
        <taxon>Bacteria</taxon>
        <taxon>Pseudomonadati</taxon>
        <taxon>Bacteroidota</taxon>
        <taxon>Flavobacteriia</taxon>
        <taxon>Flavobacteriales</taxon>
        <taxon>Flavobacteriaceae</taxon>
        <taxon>Corallibacter</taxon>
    </lineage>
</organism>
<gene>
    <name evidence="1" type="ORF">GCM10022271_13240</name>
</gene>
<proteinExistence type="predicted"/>
<dbReference type="RefSeq" id="WP_344728577.1">
    <property type="nucleotide sequence ID" value="NZ_BAABBI010000001.1"/>
</dbReference>
<accession>A0ABP7H524</accession>
<evidence type="ECO:0000313" key="2">
    <source>
        <dbReference type="Proteomes" id="UP001501456"/>
    </source>
</evidence>
<protein>
    <submittedName>
        <fullName evidence="1">Uncharacterized protein</fullName>
    </submittedName>
</protein>
<dbReference type="EMBL" id="BAABBI010000001">
    <property type="protein sequence ID" value="GAA3782291.1"/>
    <property type="molecule type" value="Genomic_DNA"/>
</dbReference>
<name>A0ABP7H524_9FLAO</name>
<comment type="caution">
    <text evidence="1">The sequence shown here is derived from an EMBL/GenBank/DDBJ whole genome shotgun (WGS) entry which is preliminary data.</text>
</comment>